<organism evidence="3 4">
    <name type="scientific">Allokutzneria multivorans</name>
    <dbReference type="NCBI Taxonomy" id="1142134"/>
    <lineage>
        <taxon>Bacteria</taxon>
        <taxon>Bacillati</taxon>
        <taxon>Actinomycetota</taxon>
        <taxon>Actinomycetes</taxon>
        <taxon>Pseudonocardiales</taxon>
        <taxon>Pseudonocardiaceae</taxon>
        <taxon>Allokutzneria</taxon>
    </lineage>
</organism>
<evidence type="ECO:0000256" key="2">
    <source>
        <dbReference type="SAM" id="SignalP"/>
    </source>
</evidence>
<comment type="caution">
    <text evidence="3">The sequence shown here is derived from an EMBL/GenBank/DDBJ whole genome shotgun (WGS) entry which is preliminary data.</text>
</comment>
<keyword evidence="4" id="KW-1185">Reference proteome</keyword>
<reference evidence="4" key="1">
    <citation type="journal article" date="2019" name="Int. J. Syst. Evol. Microbiol.">
        <title>The Global Catalogue of Microorganisms (GCM) 10K type strain sequencing project: providing services to taxonomists for standard genome sequencing and annotation.</title>
        <authorList>
            <consortium name="The Broad Institute Genomics Platform"/>
            <consortium name="The Broad Institute Genome Sequencing Center for Infectious Disease"/>
            <person name="Wu L."/>
            <person name="Ma J."/>
        </authorList>
    </citation>
    <scope>NUCLEOTIDE SEQUENCE [LARGE SCALE GENOMIC DNA]</scope>
    <source>
        <strain evidence="4">JCM 17342</strain>
    </source>
</reference>
<evidence type="ECO:0000256" key="1">
    <source>
        <dbReference type="SAM" id="MobiDB-lite"/>
    </source>
</evidence>
<sequence length="232" mass="24261">MVALAAVLALSGSACGGGGTSTNTSPTTPGGDTSTSKQSDPAKPQTFADVPGEAMVFQPSSRIGVNKAKAAVKVLKVEWSTEHSSQMKPAPAGTKFLQVYFAVASADPAIEVEDFGPRDLNVRWAQSQAPSEGCPTGAYNPIFVAGYCHAGTENPHTDMVLLTKSWAMHSYATNYSPNAKLAPGTGYVTMGLYKIPDVVKGELDVCASGMHKTGSEQGTGWPCRKLDLPPRP</sequence>
<accession>A0ABP7T8X8</accession>
<evidence type="ECO:0000313" key="4">
    <source>
        <dbReference type="Proteomes" id="UP001501747"/>
    </source>
</evidence>
<feature type="region of interest" description="Disordered" evidence="1">
    <location>
        <begin position="15"/>
        <end position="47"/>
    </location>
</feature>
<dbReference type="Proteomes" id="UP001501747">
    <property type="component" value="Unassembled WGS sequence"/>
</dbReference>
<feature type="chain" id="PRO_5046335954" evidence="2">
    <location>
        <begin position="17"/>
        <end position="232"/>
    </location>
</feature>
<name>A0ABP7T8X8_9PSEU</name>
<gene>
    <name evidence="3" type="ORF">GCM10022247_53360</name>
</gene>
<keyword evidence="2" id="KW-0732">Signal</keyword>
<evidence type="ECO:0000313" key="3">
    <source>
        <dbReference type="EMBL" id="GAA4022454.1"/>
    </source>
</evidence>
<dbReference type="EMBL" id="BAABAL010000018">
    <property type="protein sequence ID" value="GAA4022454.1"/>
    <property type="molecule type" value="Genomic_DNA"/>
</dbReference>
<protein>
    <submittedName>
        <fullName evidence="3">Uncharacterized protein</fullName>
    </submittedName>
</protein>
<feature type="signal peptide" evidence="2">
    <location>
        <begin position="1"/>
        <end position="16"/>
    </location>
</feature>
<proteinExistence type="predicted"/>
<feature type="region of interest" description="Disordered" evidence="1">
    <location>
        <begin position="213"/>
        <end position="232"/>
    </location>
</feature>
<feature type="compositionally biased region" description="Low complexity" evidence="1">
    <location>
        <begin position="21"/>
        <end position="36"/>
    </location>
</feature>